<accession>A0A5F8G6J5</accession>
<dbReference type="InParanoid" id="A0A5F8G6J5"/>
<dbReference type="Proteomes" id="UP000002280">
    <property type="component" value="Chromosome 4"/>
</dbReference>
<dbReference type="GeneTree" id="ENSGT00900000143181"/>
<evidence type="ECO:0000313" key="3">
    <source>
        <dbReference type="Proteomes" id="UP000002280"/>
    </source>
</evidence>
<name>A0A5F8G6J5_MONDO</name>
<dbReference type="Ensembl" id="ENSMODT00000069574.1">
    <property type="protein sequence ID" value="ENSMODP00000043085.1"/>
    <property type="gene ID" value="ENSMODG00000043115.1"/>
</dbReference>
<sequence>MTWSLPEGSLISGFHSEDSFWEKWAKKDRRQQIALVLERQPGNPGQWCCWLCRCIPRHPCTECSSVSAMTLEHGCLPQYARPESGGRIRERGSESELQKDGDRKRGGRKGGERELSMWVENFLILINFRPSDPPPIFILICLSYLMKQLWEAQDGTRSTKVVLQRMSEYQ</sequence>
<evidence type="ECO:0000256" key="1">
    <source>
        <dbReference type="SAM" id="MobiDB-lite"/>
    </source>
</evidence>
<dbReference type="AlphaFoldDB" id="A0A5F8G6J5"/>
<reference evidence="2" key="3">
    <citation type="submission" date="2025-09" db="UniProtKB">
        <authorList>
            <consortium name="Ensembl"/>
        </authorList>
    </citation>
    <scope>IDENTIFICATION</scope>
</reference>
<feature type="compositionally biased region" description="Basic and acidic residues" evidence="1">
    <location>
        <begin position="84"/>
        <end position="110"/>
    </location>
</feature>
<protein>
    <submittedName>
        <fullName evidence="2">Uncharacterized protein</fullName>
    </submittedName>
</protein>
<reference evidence="2" key="2">
    <citation type="submission" date="2025-08" db="UniProtKB">
        <authorList>
            <consortium name="Ensembl"/>
        </authorList>
    </citation>
    <scope>IDENTIFICATION</scope>
</reference>
<dbReference type="Bgee" id="ENSMODG00000043115">
    <property type="expression patterns" value="Expressed in cerebellum and 1 other cell type or tissue"/>
</dbReference>
<organism evidence="2 3">
    <name type="scientific">Monodelphis domestica</name>
    <name type="common">Gray short-tailed opossum</name>
    <dbReference type="NCBI Taxonomy" id="13616"/>
    <lineage>
        <taxon>Eukaryota</taxon>
        <taxon>Metazoa</taxon>
        <taxon>Chordata</taxon>
        <taxon>Craniata</taxon>
        <taxon>Vertebrata</taxon>
        <taxon>Euteleostomi</taxon>
        <taxon>Mammalia</taxon>
        <taxon>Metatheria</taxon>
        <taxon>Didelphimorphia</taxon>
        <taxon>Didelphidae</taxon>
        <taxon>Monodelphis</taxon>
    </lineage>
</organism>
<evidence type="ECO:0000313" key="2">
    <source>
        <dbReference type="Ensembl" id="ENSMODP00000043085.1"/>
    </source>
</evidence>
<reference evidence="2 3" key="1">
    <citation type="journal article" date="2007" name="Nature">
        <title>Genome of the marsupial Monodelphis domestica reveals innovation in non-coding sequences.</title>
        <authorList>
            <person name="Mikkelsen T.S."/>
            <person name="Wakefield M.J."/>
            <person name="Aken B."/>
            <person name="Amemiya C.T."/>
            <person name="Chang J.L."/>
            <person name="Duke S."/>
            <person name="Garber M."/>
            <person name="Gentles A.J."/>
            <person name="Goodstadt L."/>
            <person name="Heger A."/>
            <person name="Jurka J."/>
            <person name="Kamal M."/>
            <person name="Mauceli E."/>
            <person name="Searle S.M."/>
            <person name="Sharpe T."/>
            <person name="Baker M.L."/>
            <person name="Batzer M.A."/>
            <person name="Benos P.V."/>
            <person name="Belov K."/>
            <person name="Clamp M."/>
            <person name="Cook A."/>
            <person name="Cuff J."/>
            <person name="Das R."/>
            <person name="Davidow L."/>
            <person name="Deakin J.E."/>
            <person name="Fazzari M.J."/>
            <person name="Glass J.L."/>
            <person name="Grabherr M."/>
            <person name="Greally J.M."/>
            <person name="Gu W."/>
            <person name="Hore T.A."/>
            <person name="Huttley G.A."/>
            <person name="Kleber M."/>
            <person name="Jirtle R.L."/>
            <person name="Koina E."/>
            <person name="Lee J.T."/>
            <person name="Mahony S."/>
            <person name="Marra M.A."/>
            <person name="Miller R.D."/>
            <person name="Nicholls R.D."/>
            <person name="Oda M."/>
            <person name="Papenfuss A.T."/>
            <person name="Parra Z.E."/>
            <person name="Pollock D.D."/>
            <person name="Ray D.A."/>
            <person name="Schein J.E."/>
            <person name="Speed T.P."/>
            <person name="Thompson K."/>
            <person name="VandeBerg J.L."/>
            <person name="Wade C.M."/>
            <person name="Walker J.A."/>
            <person name="Waters P.D."/>
            <person name="Webber C."/>
            <person name="Weidman J.R."/>
            <person name="Xie X."/>
            <person name="Zody M.C."/>
            <person name="Baldwin J."/>
            <person name="Abdouelleil A."/>
            <person name="Abdulkadir J."/>
            <person name="Abebe A."/>
            <person name="Abera B."/>
            <person name="Abreu J."/>
            <person name="Acer S.C."/>
            <person name="Aftuck L."/>
            <person name="Alexander A."/>
            <person name="An P."/>
            <person name="Anderson E."/>
            <person name="Anderson S."/>
            <person name="Arachi H."/>
            <person name="Azer M."/>
            <person name="Bachantsang P."/>
            <person name="Barry A."/>
            <person name="Bayul T."/>
            <person name="Berlin A."/>
            <person name="Bessette D."/>
            <person name="Bloom T."/>
            <person name="Bloom T."/>
            <person name="Boguslavskiy L."/>
            <person name="Bonnet C."/>
            <person name="Boukhgalter B."/>
            <person name="Bourzgui I."/>
            <person name="Brown A."/>
            <person name="Cahill P."/>
            <person name="Channer S."/>
            <person name="Cheshatsang Y."/>
            <person name="Chuda L."/>
            <person name="Citroen M."/>
            <person name="Collymore A."/>
            <person name="Cooke P."/>
            <person name="Costello M."/>
            <person name="D'Aco K."/>
            <person name="Daza R."/>
            <person name="De Haan G."/>
            <person name="DeGray S."/>
            <person name="DeMaso C."/>
            <person name="Dhargay N."/>
            <person name="Dooley K."/>
            <person name="Dooley E."/>
            <person name="Doricent M."/>
            <person name="Dorje P."/>
            <person name="Dorjee K."/>
            <person name="Dupes A."/>
            <person name="Elong R."/>
            <person name="Falk J."/>
            <person name="Farina A."/>
            <person name="Faro S."/>
            <person name="Ferguson D."/>
            <person name="Fisher S."/>
            <person name="Foley C.D."/>
            <person name="Franke A."/>
            <person name="Friedrich D."/>
            <person name="Gadbois L."/>
            <person name="Gearin G."/>
            <person name="Gearin C.R."/>
            <person name="Giannoukos G."/>
            <person name="Goode T."/>
            <person name="Graham J."/>
            <person name="Grandbois E."/>
            <person name="Grewal S."/>
            <person name="Gyaltsen K."/>
            <person name="Hafez N."/>
            <person name="Hagos B."/>
            <person name="Hall J."/>
            <person name="Henson C."/>
            <person name="Hollinger A."/>
            <person name="Honan T."/>
            <person name="Huard M.D."/>
            <person name="Hughes L."/>
            <person name="Hurhula B."/>
            <person name="Husby M.E."/>
            <person name="Kamat A."/>
            <person name="Kanga B."/>
            <person name="Kashin S."/>
            <person name="Khazanovich D."/>
            <person name="Kisner P."/>
            <person name="Lance K."/>
            <person name="Lara M."/>
            <person name="Lee W."/>
            <person name="Lennon N."/>
            <person name="Letendre F."/>
            <person name="LeVine R."/>
            <person name="Lipovsky A."/>
            <person name="Liu X."/>
            <person name="Liu J."/>
            <person name="Liu S."/>
            <person name="Lokyitsang T."/>
            <person name="Lokyitsang Y."/>
            <person name="Lubonja R."/>
            <person name="Lui A."/>
            <person name="MacDonald P."/>
            <person name="Magnisalis V."/>
            <person name="Maru K."/>
            <person name="Matthews C."/>
            <person name="McCusker W."/>
            <person name="McDonough S."/>
            <person name="Mehta T."/>
            <person name="Meldrim J."/>
            <person name="Meneus L."/>
            <person name="Mihai O."/>
            <person name="Mihalev A."/>
            <person name="Mihova T."/>
            <person name="Mittelman R."/>
            <person name="Mlenga V."/>
            <person name="Montmayeur A."/>
            <person name="Mulrain L."/>
            <person name="Navidi A."/>
            <person name="Naylor J."/>
            <person name="Negash T."/>
            <person name="Nguyen T."/>
            <person name="Nguyen N."/>
            <person name="Nicol R."/>
            <person name="Norbu C."/>
            <person name="Norbu N."/>
            <person name="Novod N."/>
            <person name="O'Neill B."/>
            <person name="Osman S."/>
            <person name="Markiewicz E."/>
            <person name="Oyono O.L."/>
            <person name="Patti C."/>
            <person name="Phunkhang P."/>
            <person name="Pierre F."/>
            <person name="Priest M."/>
            <person name="Raghuraman S."/>
            <person name="Rege F."/>
            <person name="Reyes R."/>
            <person name="Rise C."/>
            <person name="Rogov P."/>
            <person name="Ross K."/>
            <person name="Ryan E."/>
            <person name="Settipalli S."/>
            <person name="Shea T."/>
            <person name="Sherpa N."/>
            <person name="Shi L."/>
            <person name="Shih D."/>
            <person name="Sparrow T."/>
            <person name="Spaulding J."/>
            <person name="Stalker J."/>
            <person name="Stange-Thomann N."/>
            <person name="Stavropoulos S."/>
            <person name="Stone C."/>
            <person name="Strader C."/>
            <person name="Tesfaye S."/>
            <person name="Thomson T."/>
            <person name="Thoulutsang Y."/>
            <person name="Thoulutsang D."/>
            <person name="Topham K."/>
            <person name="Topping I."/>
            <person name="Tsamla T."/>
            <person name="Vassiliev H."/>
            <person name="Vo A."/>
            <person name="Wangchuk T."/>
            <person name="Wangdi T."/>
            <person name="Weiand M."/>
            <person name="Wilkinson J."/>
            <person name="Wilson A."/>
            <person name="Yadav S."/>
            <person name="Young G."/>
            <person name="Yu Q."/>
            <person name="Zembek L."/>
            <person name="Zhong D."/>
            <person name="Zimmer A."/>
            <person name="Zwirko Z."/>
            <person name="Jaffe D.B."/>
            <person name="Alvarez P."/>
            <person name="Brockman W."/>
            <person name="Butler J."/>
            <person name="Chin C."/>
            <person name="Gnerre S."/>
            <person name="MacCallum I."/>
            <person name="Graves J.A."/>
            <person name="Ponting C.P."/>
            <person name="Breen M."/>
            <person name="Samollow P.B."/>
            <person name="Lander E.S."/>
            <person name="Lindblad-Toh K."/>
        </authorList>
    </citation>
    <scope>NUCLEOTIDE SEQUENCE [LARGE SCALE GENOMIC DNA]</scope>
</reference>
<feature type="region of interest" description="Disordered" evidence="1">
    <location>
        <begin position="83"/>
        <end position="110"/>
    </location>
</feature>
<keyword evidence="3" id="KW-1185">Reference proteome</keyword>
<proteinExistence type="predicted"/>